<dbReference type="EMBL" id="FOFT01000004">
    <property type="protein sequence ID" value="SER20856.1"/>
    <property type="molecule type" value="Genomic_DNA"/>
</dbReference>
<dbReference type="RefSeq" id="WP_090065527.1">
    <property type="nucleotide sequence ID" value="NZ_FOFT01000004.1"/>
</dbReference>
<dbReference type="AlphaFoldDB" id="A0A1H9MAZ0"/>
<proteinExistence type="predicted"/>
<evidence type="ECO:0000313" key="1">
    <source>
        <dbReference type="EMBL" id="SER20856.1"/>
    </source>
</evidence>
<organism evidence="1 2">
    <name type="scientific">Lentzea flaviverrucosa</name>
    <dbReference type="NCBI Taxonomy" id="200379"/>
    <lineage>
        <taxon>Bacteria</taxon>
        <taxon>Bacillati</taxon>
        <taxon>Actinomycetota</taxon>
        <taxon>Actinomycetes</taxon>
        <taxon>Pseudonocardiales</taxon>
        <taxon>Pseudonocardiaceae</taxon>
        <taxon>Lentzea</taxon>
    </lineage>
</organism>
<sequence length="136" mass="14756">MSSIVKFFAATNEEAAAHGPDPSSRPLSCGNFDAEEALLHWEEHLTGTSFDDLLDSDVPEVVAEHEDTGAWVFALSDALQRSLANASTAALDELARRWAESSTGRIDPAIAADLLRNLADLIRNRPPGTRVHCWTS</sequence>
<gene>
    <name evidence="1" type="ORF">SAMN05216195_104299</name>
</gene>
<dbReference type="Proteomes" id="UP000199028">
    <property type="component" value="Unassembled WGS sequence"/>
</dbReference>
<name>A0A1H9MAZ0_9PSEU</name>
<accession>A0A1H9MAZ0</accession>
<evidence type="ECO:0000313" key="2">
    <source>
        <dbReference type="Proteomes" id="UP000199028"/>
    </source>
</evidence>
<keyword evidence="2" id="KW-1185">Reference proteome</keyword>
<protein>
    <submittedName>
        <fullName evidence="1">Uncharacterized protein</fullName>
    </submittedName>
</protein>
<reference evidence="2" key="1">
    <citation type="submission" date="2016-10" db="EMBL/GenBank/DDBJ databases">
        <authorList>
            <person name="Varghese N."/>
            <person name="Submissions S."/>
        </authorList>
    </citation>
    <scope>NUCLEOTIDE SEQUENCE [LARGE SCALE GENOMIC DNA]</scope>
    <source>
        <strain evidence="2">CGMCC 4.578</strain>
    </source>
</reference>